<dbReference type="CDD" id="cd02440">
    <property type="entry name" value="AdoMet_MTases"/>
    <property type="match status" value="1"/>
</dbReference>
<name>A0A1T4WDT6_9BACT</name>
<evidence type="ECO:0000313" key="3">
    <source>
        <dbReference type="Proteomes" id="UP000190774"/>
    </source>
</evidence>
<accession>A0A1T4WDT6</accession>
<dbReference type="Proteomes" id="UP000190774">
    <property type="component" value="Unassembled WGS sequence"/>
</dbReference>
<dbReference type="EMBL" id="FUYE01000001">
    <property type="protein sequence ID" value="SKA75453.1"/>
    <property type="molecule type" value="Genomic_DNA"/>
</dbReference>
<keyword evidence="2" id="KW-0808">Transferase</keyword>
<dbReference type="GO" id="GO:0008168">
    <property type="term" value="F:methyltransferase activity"/>
    <property type="evidence" value="ECO:0007669"/>
    <property type="project" value="UniProtKB-KW"/>
</dbReference>
<dbReference type="SUPFAM" id="SSF53335">
    <property type="entry name" value="S-adenosyl-L-methionine-dependent methyltransferases"/>
    <property type="match status" value="1"/>
</dbReference>
<organism evidence="2 3">
    <name type="scientific">Prosthecobacter debontii</name>
    <dbReference type="NCBI Taxonomy" id="48467"/>
    <lineage>
        <taxon>Bacteria</taxon>
        <taxon>Pseudomonadati</taxon>
        <taxon>Verrucomicrobiota</taxon>
        <taxon>Verrucomicrobiia</taxon>
        <taxon>Verrucomicrobiales</taxon>
        <taxon>Verrucomicrobiaceae</taxon>
        <taxon>Prosthecobacter</taxon>
    </lineage>
</organism>
<dbReference type="InterPro" id="IPR025714">
    <property type="entry name" value="Methyltranfer_dom"/>
</dbReference>
<gene>
    <name evidence="2" type="ORF">SAMN02745166_00026</name>
</gene>
<proteinExistence type="predicted"/>
<dbReference type="Pfam" id="PF13847">
    <property type="entry name" value="Methyltransf_31"/>
    <property type="match status" value="1"/>
</dbReference>
<dbReference type="Gene3D" id="3.40.50.150">
    <property type="entry name" value="Vaccinia Virus protein VP39"/>
    <property type="match status" value="1"/>
</dbReference>
<evidence type="ECO:0000259" key="1">
    <source>
        <dbReference type="Pfam" id="PF13847"/>
    </source>
</evidence>
<sequence length="218" mass="24192">MSPSDRPDLILNEGAPLLVQASADAPLPPALAQDMAKLKALLHDGLKPNLAPQPDMRILNLACGRCDEAETLVCVGQELATGGQVEMVGADIRIREIRQARDQHAHLPAKFLIEDATKIDQHKELGDDFNLVFLRHQNFWHGQELWKKIFDQGIAKLRPDGMLVITSYFDVEHKLALKALEALGMEVVSNKRNKASRELSDAPGKSVDRWVAVLKRKG</sequence>
<dbReference type="GO" id="GO:0032259">
    <property type="term" value="P:methylation"/>
    <property type="evidence" value="ECO:0007669"/>
    <property type="project" value="UniProtKB-KW"/>
</dbReference>
<evidence type="ECO:0000313" key="2">
    <source>
        <dbReference type="EMBL" id="SKA75453.1"/>
    </source>
</evidence>
<protein>
    <submittedName>
        <fullName evidence="2">Methyltransferase domain-containing protein</fullName>
    </submittedName>
</protein>
<dbReference type="InterPro" id="IPR029063">
    <property type="entry name" value="SAM-dependent_MTases_sf"/>
</dbReference>
<dbReference type="AlphaFoldDB" id="A0A1T4WDT6"/>
<dbReference type="RefSeq" id="WP_078811270.1">
    <property type="nucleotide sequence ID" value="NZ_FUYE01000001.1"/>
</dbReference>
<keyword evidence="3" id="KW-1185">Reference proteome</keyword>
<dbReference type="OrthoDB" id="187649at2"/>
<keyword evidence="2" id="KW-0489">Methyltransferase</keyword>
<reference evidence="3" key="1">
    <citation type="submission" date="2017-02" db="EMBL/GenBank/DDBJ databases">
        <authorList>
            <person name="Varghese N."/>
            <person name="Submissions S."/>
        </authorList>
    </citation>
    <scope>NUCLEOTIDE SEQUENCE [LARGE SCALE GENOMIC DNA]</scope>
    <source>
        <strain evidence="3">ATCC 700200</strain>
    </source>
</reference>
<feature type="domain" description="Methyltransferase" evidence="1">
    <location>
        <begin position="54"/>
        <end position="179"/>
    </location>
</feature>